<feature type="signal peptide" evidence="2">
    <location>
        <begin position="1"/>
        <end position="19"/>
    </location>
</feature>
<gene>
    <name evidence="3" type="ordered locus">Tbd_2537</name>
</gene>
<evidence type="ECO:0000313" key="3">
    <source>
        <dbReference type="EMBL" id="AAZ98490.1"/>
    </source>
</evidence>
<reference evidence="3 4" key="1">
    <citation type="journal article" date="2006" name="J. Bacteriol.">
        <title>The genome sequence of the obligately chemolithoautotrophic, facultatively anaerobic bacterium Thiobacillus denitrificans.</title>
        <authorList>
            <person name="Beller H.R."/>
            <person name="Chain P.S."/>
            <person name="Letain T.E."/>
            <person name="Chakicherla A."/>
            <person name="Larimer F.W."/>
            <person name="Richardson P.M."/>
            <person name="Coleman M.A."/>
            <person name="Wood A.P."/>
            <person name="Kelly D.P."/>
        </authorList>
    </citation>
    <scope>NUCLEOTIDE SEQUENCE [LARGE SCALE GENOMIC DNA]</scope>
    <source>
        <strain evidence="3 4">ATCC 25259</strain>
    </source>
</reference>
<dbReference type="EMBL" id="CP000116">
    <property type="protein sequence ID" value="AAZ98490.1"/>
    <property type="molecule type" value="Genomic_DNA"/>
</dbReference>
<feature type="chain" id="PRO_5004228906" description="TonB-dependent receptor" evidence="2">
    <location>
        <begin position="20"/>
        <end position="444"/>
    </location>
</feature>
<dbReference type="KEGG" id="tbd:Tbd_2537"/>
<dbReference type="Gene3D" id="2.40.160.10">
    <property type="entry name" value="Porin"/>
    <property type="match status" value="1"/>
</dbReference>
<dbReference type="InterPro" id="IPR023614">
    <property type="entry name" value="Porin_dom_sf"/>
</dbReference>
<feature type="coiled-coil region" evidence="1">
    <location>
        <begin position="23"/>
        <end position="54"/>
    </location>
</feature>
<evidence type="ECO:0000256" key="2">
    <source>
        <dbReference type="SAM" id="SignalP"/>
    </source>
</evidence>
<name>Q3SFW6_THIDA</name>
<sequence>MLRPALVAAALAAAFPAHADSEVDALRAELKELKASYEARLRALEARLEAADAAPAPAPAVDTAQADAPAAPKLNPDISLILQGRYAQLDDIEHRAISGFLPAGHAHETARGFSLDHTELVMSASIDPYFRGYFNLALQDDEVDIEEAWFQTTSLGEGLSIKGGRFLSGLGYQNEQHPHAWDFADNSLMYRALFGEAYGNDGLQLKWVAPTELYMEFGAEAGRGANFPGTDRNRNGAGSYTLFGHLGGDLGVSHSWRAGLSYLHARASAREGELDDVDDVEIETLFSGTSKTWLADFVWKWAPEGNARERNFKFAAEYFRREESGELCGFDGVSSCTAGTDDAYRARQSGFYAQGVYQFMPRWRTGYRYDRLDPGSVDFGANPLSLAKSDYKPTRHSLMLDYAPSEFSRLRLQYSKDQSMAEVSENQWFVQYIHSLGAHGAHKF</sequence>
<dbReference type="SUPFAM" id="SSF56935">
    <property type="entry name" value="Porins"/>
    <property type="match status" value="1"/>
</dbReference>
<dbReference type="AlphaFoldDB" id="Q3SFW6"/>
<protein>
    <recommendedName>
        <fullName evidence="5">TonB-dependent receptor</fullName>
    </recommendedName>
</protein>
<dbReference type="Proteomes" id="UP000008291">
    <property type="component" value="Chromosome"/>
</dbReference>
<dbReference type="STRING" id="292415.Tbd_2537"/>
<evidence type="ECO:0000256" key="1">
    <source>
        <dbReference type="SAM" id="Coils"/>
    </source>
</evidence>
<accession>Q3SFW6</accession>
<organism evidence="3 4">
    <name type="scientific">Thiobacillus denitrificans (strain ATCC 25259 / T1)</name>
    <dbReference type="NCBI Taxonomy" id="292415"/>
    <lineage>
        <taxon>Bacteria</taxon>
        <taxon>Pseudomonadati</taxon>
        <taxon>Pseudomonadota</taxon>
        <taxon>Betaproteobacteria</taxon>
        <taxon>Nitrosomonadales</taxon>
        <taxon>Thiobacillaceae</taxon>
        <taxon>Thiobacillus</taxon>
    </lineage>
</organism>
<keyword evidence="2" id="KW-0732">Signal</keyword>
<keyword evidence="4" id="KW-1185">Reference proteome</keyword>
<dbReference type="RefSeq" id="WP_011313049.1">
    <property type="nucleotide sequence ID" value="NC_007404.1"/>
</dbReference>
<proteinExistence type="predicted"/>
<evidence type="ECO:0008006" key="5">
    <source>
        <dbReference type="Google" id="ProtNLM"/>
    </source>
</evidence>
<dbReference type="HOGENOM" id="CLU_038901_0_0_4"/>
<dbReference type="OrthoDB" id="9788733at2"/>
<keyword evidence="1" id="KW-0175">Coiled coil</keyword>
<dbReference type="eggNOG" id="COG3746">
    <property type="taxonomic scope" value="Bacteria"/>
</dbReference>
<evidence type="ECO:0000313" key="4">
    <source>
        <dbReference type="Proteomes" id="UP000008291"/>
    </source>
</evidence>